<dbReference type="InterPro" id="IPR046816">
    <property type="entry name" value="MmeI_Mtase"/>
</dbReference>
<keyword evidence="3" id="KW-0808">Transferase</keyword>
<evidence type="ECO:0000256" key="1">
    <source>
        <dbReference type="ARBA" id="ARBA00011900"/>
    </source>
</evidence>
<dbReference type="InterPro" id="IPR002052">
    <property type="entry name" value="DNA_methylase_N6_adenine_CS"/>
</dbReference>
<dbReference type="Pfam" id="PF20467">
    <property type="entry name" value="MmeI_C"/>
    <property type="match status" value="1"/>
</dbReference>
<dbReference type="Pfam" id="PF20466">
    <property type="entry name" value="MmeI_TRD"/>
    <property type="match status" value="1"/>
</dbReference>
<dbReference type="InterPro" id="IPR050953">
    <property type="entry name" value="N4_N6_ade-DNA_methylase"/>
</dbReference>
<comment type="catalytic activity">
    <reaction evidence="4">
        <text>a 2'-deoxyadenosine in DNA + S-adenosyl-L-methionine = an N(6)-methyl-2'-deoxyadenosine in DNA + S-adenosyl-L-homocysteine + H(+)</text>
        <dbReference type="Rhea" id="RHEA:15197"/>
        <dbReference type="Rhea" id="RHEA-COMP:12418"/>
        <dbReference type="Rhea" id="RHEA-COMP:12419"/>
        <dbReference type="ChEBI" id="CHEBI:15378"/>
        <dbReference type="ChEBI" id="CHEBI:57856"/>
        <dbReference type="ChEBI" id="CHEBI:59789"/>
        <dbReference type="ChEBI" id="CHEBI:90615"/>
        <dbReference type="ChEBI" id="CHEBI:90616"/>
        <dbReference type="EC" id="2.1.1.72"/>
    </reaction>
</comment>
<dbReference type="OrthoDB" id="32195at2"/>
<evidence type="ECO:0000256" key="4">
    <source>
        <dbReference type="ARBA" id="ARBA00047942"/>
    </source>
</evidence>
<dbReference type="RefSeq" id="WP_041497104.1">
    <property type="nucleotide sequence ID" value="NZ_AP014548.1"/>
</dbReference>
<evidence type="ECO:0000256" key="3">
    <source>
        <dbReference type="ARBA" id="ARBA00022679"/>
    </source>
</evidence>
<dbReference type="InterPro" id="IPR046818">
    <property type="entry name" value="MmeI_C"/>
</dbReference>
<evidence type="ECO:0000259" key="7">
    <source>
        <dbReference type="Pfam" id="PF20466"/>
    </source>
</evidence>
<evidence type="ECO:0000313" key="10">
    <source>
        <dbReference type="EMBL" id="BAO56599.1"/>
    </source>
</evidence>
<dbReference type="InterPro" id="IPR046820">
    <property type="entry name" value="MmeI_TRD"/>
</dbReference>
<dbReference type="InterPro" id="IPR029063">
    <property type="entry name" value="SAM-dependent_MTases_sf"/>
</dbReference>
<dbReference type="REBASE" id="80629">
    <property type="entry name" value="NmaS108ORF2590P"/>
</dbReference>
<dbReference type="Pfam" id="PF20473">
    <property type="entry name" value="MmeI_Mtase"/>
    <property type="match status" value="1"/>
</dbReference>
<dbReference type="PANTHER" id="PTHR33841">
    <property type="entry name" value="DNA METHYLTRANSFERASE YEEA-RELATED"/>
    <property type="match status" value="1"/>
</dbReference>
<dbReference type="GO" id="GO:0032259">
    <property type="term" value="P:methylation"/>
    <property type="evidence" value="ECO:0007669"/>
    <property type="project" value="UniProtKB-KW"/>
</dbReference>
<evidence type="ECO:0000259" key="6">
    <source>
        <dbReference type="Pfam" id="PF20465"/>
    </source>
</evidence>
<dbReference type="InterPro" id="IPR046817">
    <property type="entry name" value="MmeI_N"/>
</dbReference>
<evidence type="ECO:0000256" key="2">
    <source>
        <dbReference type="ARBA" id="ARBA00022603"/>
    </source>
</evidence>
<proteinExistence type="predicted"/>
<evidence type="ECO:0000259" key="9">
    <source>
        <dbReference type="Pfam" id="PF20473"/>
    </source>
</evidence>
<dbReference type="EMBL" id="AP014548">
    <property type="protein sequence ID" value="BAO56599.1"/>
    <property type="molecule type" value="Genomic_DNA"/>
</dbReference>
<reference evidence="10 11" key="1">
    <citation type="journal article" date="2014" name="Proc. Natl. Acad. Sci. U.S.A.">
        <title>Functional characterization of flavobacteria rhodopsins reveals a unique class of light-driven chloride pump in bacteria.</title>
        <authorList>
            <person name="Yoshizawa S."/>
            <person name="Kumagai Y."/>
            <person name="Kim H."/>
            <person name="Ogura Y."/>
            <person name="Hayashi T."/>
            <person name="Iwasaki W."/>
            <person name="DeLong E.F."/>
            <person name="Kogure K."/>
        </authorList>
    </citation>
    <scope>NUCLEOTIDE SEQUENCE [LARGE SCALE GENOMIC DNA]</scope>
    <source>
        <strain evidence="10 11">S1-08</strain>
    </source>
</reference>
<dbReference type="STRING" id="1454201.NMS_2590"/>
<dbReference type="PANTHER" id="PTHR33841:SF1">
    <property type="entry name" value="DNA METHYLTRANSFERASE A"/>
    <property type="match status" value="1"/>
</dbReference>
<dbReference type="AlphaFoldDB" id="W8VS12"/>
<feature type="domain" description="MmeI-like helicase spacer" evidence="6">
    <location>
        <begin position="179"/>
        <end position="257"/>
    </location>
</feature>
<dbReference type="Pfam" id="PF20465">
    <property type="entry name" value="MmeI_hel"/>
    <property type="match status" value="1"/>
</dbReference>
<accession>W8VS12</accession>
<dbReference type="GO" id="GO:0009007">
    <property type="term" value="F:site-specific DNA-methyltransferase (adenine-specific) activity"/>
    <property type="evidence" value="ECO:0007669"/>
    <property type="project" value="UniProtKB-EC"/>
</dbReference>
<dbReference type="EC" id="2.1.1.72" evidence="1"/>
<feature type="domain" description="MmeI-like N-terminal" evidence="5">
    <location>
        <begin position="11"/>
        <end position="173"/>
    </location>
</feature>
<dbReference type="InterPro" id="IPR046819">
    <property type="entry name" value="MmeI_hel"/>
</dbReference>
<evidence type="ECO:0000259" key="5">
    <source>
        <dbReference type="Pfam" id="PF20464"/>
    </source>
</evidence>
<evidence type="ECO:0000313" key="11">
    <source>
        <dbReference type="Proteomes" id="UP000031760"/>
    </source>
</evidence>
<dbReference type="SUPFAM" id="SSF53335">
    <property type="entry name" value="S-adenosyl-L-methionine-dependent methyltransferases"/>
    <property type="match status" value="1"/>
</dbReference>
<dbReference type="Proteomes" id="UP000031760">
    <property type="component" value="Chromosome"/>
</dbReference>
<feature type="domain" description="MmeI-like C-terminal" evidence="8">
    <location>
        <begin position="821"/>
        <end position="901"/>
    </location>
</feature>
<protein>
    <recommendedName>
        <fullName evidence="1">site-specific DNA-methyltransferase (adenine-specific)</fullName>
        <ecNumber evidence="1">2.1.1.72</ecNumber>
    </recommendedName>
</protein>
<name>W8VS12_9FLAO</name>
<organism evidence="10 11">
    <name type="scientific">Nonlabens marinus S1-08</name>
    <dbReference type="NCBI Taxonomy" id="1454201"/>
    <lineage>
        <taxon>Bacteria</taxon>
        <taxon>Pseudomonadati</taxon>
        <taxon>Bacteroidota</taxon>
        <taxon>Flavobacteriia</taxon>
        <taxon>Flavobacteriales</taxon>
        <taxon>Flavobacteriaceae</taxon>
        <taxon>Nonlabens</taxon>
    </lineage>
</organism>
<dbReference type="PROSITE" id="PS00092">
    <property type="entry name" value="N6_MTASE"/>
    <property type="match status" value="1"/>
</dbReference>
<dbReference type="GO" id="GO:0003676">
    <property type="term" value="F:nucleic acid binding"/>
    <property type="evidence" value="ECO:0007669"/>
    <property type="project" value="InterPro"/>
</dbReference>
<dbReference type="KEGG" id="nmf:NMS_2590"/>
<gene>
    <name evidence="10" type="ORF">NMS_2590</name>
</gene>
<dbReference type="HOGENOM" id="CLU_005831_3_0_10"/>
<evidence type="ECO:0000259" key="8">
    <source>
        <dbReference type="Pfam" id="PF20467"/>
    </source>
</evidence>
<keyword evidence="11" id="KW-1185">Reference proteome</keyword>
<dbReference type="Pfam" id="PF20464">
    <property type="entry name" value="MmeI_N"/>
    <property type="match status" value="1"/>
</dbReference>
<dbReference type="Gene3D" id="3.40.50.150">
    <property type="entry name" value="Vaccinia Virus protein VP39"/>
    <property type="match status" value="1"/>
</dbReference>
<sequence length="909" mass="104945">MALSWNEIKDRALKFSIEWADETKERAEKDSFWNDFFNVFGISRRRVATFEEPVKKLSGNQGFIDLFWKGTLLVEHKSKGRNLDKAYTQATDYFPGLKDHELPKYILVSDFDRIKLFDLDERTEHEFPVSELYKNVKLFGFIAGYQKRTFQEEDPVNIKAAELMGKLHDQLEEYGYEGHDLEVYLVRLLFILFADDTSIFEKDTFKEFVDQKTNEDGSNLGALMAQFFQVLNTPREKRFKNLDEHLNAFPYVNGKLFEEVLPIASFNSNMRSVLLEASGLDWGKISPAIFGSLFQSVMNPEERRNLGAHYTSEKNIFKLIKPLFLDELRAEFDKVKSSTKKLQEFHQKLSTLKFLDPACGSGNFLIITYRELRLLEIDILRELFKKGEQVLDISSILWLDVDQFYGIEYDEFASKIAEVAMWLIDHQMNMLISEEFGQYFARLPLKKSATIVHGNSLRIDWEEVVPKTELKYIIGNPPFIGHQWRTKEQMQDMDLVFGKNSKTKRLDYVAAWFYKAAQYIQDSSISVALVATNSICQGEQVPILWNTLFNDFDINIHFGHQTFKWTNEAKGNAGVHVIIVGFGSFQPTEKILYEYDNVKSEAYSRKVDNVNGYLAAGPNVFITSRGKPIHNYPPLFKGSQPTDGGNLILNEQEKEEMIMANPASKDWIKSFLGGAEFLRNKKRFCLWLKNCPPATLKQMPLVLERLKLVAEARLKSPTRSVNEAARFPSLFTQDRQPETDYLCLSEVSSENREYIPIGFLDKDVICSNTLQIIPTANIFMFGALMSKMHITWAKYTAGRLESRIRYTPSVYNNYPWPKDPSDKNKLKVEQKAQKVLDARALFPDSSLADLYDPLTMPPALVKAHQELDKAVDLCYRPQAFVNENSRIEFLFDLYNQYTAPLLSSKKQKS</sequence>
<keyword evidence="2 10" id="KW-0489">Methyltransferase</keyword>
<feature type="domain" description="MmeI-like target recognition" evidence="7">
    <location>
        <begin position="617"/>
        <end position="818"/>
    </location>
</feature>
<feature type="domain" description="MmeI-like DNA-methyltransferase" evidence="9">
    <location>
        <begin position="333"/>
        <end position="593"/>
    </location>
</feature>